<evidence type="ECO:0000256" key="4">
    <source>
        <dbReference type="ARBA" id="ARBA00023125"/>
    </source>
</evidence>
<feature type="region of interest" description="Disordered" evidence="7">
    <location>
        <begin position="132"/>
        <end position="152"/>
    </location>
</feature>
<feature type="compositionally biased region" description="Polar residues" evidence="7">
    <location>
        <begin position="681"/>
        <end position="691"/>
    </location>
</feature>
<dbReference type="InterPro" id="IPR039142">
    <property type="entry name" value="NRF1/Ewg"/>
</dbReference>
<dbReference type="GO" id="GO:0003677">
    <property type="term" value="F:DNA binding"/>
    <property type="evidence" value="ECO:0007669"/>
    <property type="project" value="UniProtKB-KW"/>
</dbReference>
<dbReference type="InterPro" id="IPR019525">
    <property type="entry name" value="Nrf1_NLS/DNA-bd_dimer"/>
</dbReference>
<dbReference type="GO" id="GO:0006357">
    <property type="term" value="P:regulation of transcription by RNA polymerase II"/>
    <property type="evidence" value="ECO:0007669"/>
    <property type="project" value="InterPro"/>
</dbReference>
<accession>A0A4Y7NI38</accession>
<evidence type="ECO:0000256" key="2">
    <source>
        <dbReference type="ARBA" id="ARBA00005713"/>
    </source>
</evidence>
<feature type="compositionally biased region" description="Basic and acidic residues" evidence="7">
    <location>
        <begin position="339"/>
        <end position="361"/>
    </location>
</feature>
<protein>
    <submittedName>
        <fullName evidence="9">EOG090X02DX</fullName>
    </submittedName>
</protein>
<dbReference type="GO" id="GO:0003700">
    <property type="term" value="F:DNA-binding transcription factor activity"/>
    <property type="evidence" value="ECO:0007669"/>
    <property type="project" value="InterPro"/>
</dbReference>
<evidence type="ECO:0000256" key="7">
    <source>
        <dbReference type="SAM" id="MobiDB-lite"/>
    </source>
</evidence>
<feature type="region of interest" description="Disordered" evidence="7">
    <location>
        <begin position="681"/>
        <end position="758"/>
    </location>
</feature>
<comment type="similarity">
    <text evidence="2">Belongs to the NRF1/Ewg family.</text>
</comment>
<feature type="region of interest" description="Disordered" evidence="7">
    <location>
        <begin position="332"/>
        <end position="407"/>
    </location>
</feature>
<proteinExistence type="evidence at transcript level"/>
<evidence type="ECO:0000259" key="8">
    <source>
        <dbReference type="Pfam" id="PF10491"/>
    </source>
</evidence>
<dbReference type="AlphaFoldDB" id="A0A4Y7NI38"/>
<evidence type="ECO:0000256" key="3">
    <source>
        <dbReference type="ARBA" id="ARBA00023015"/>
    </source>
</evidence>
<keyword evidence="3" id="KW-0805">Transcription regulation</keyword>
<feature type="compositionally biased region" description="Acidic residues" evidence="7">
    <location>
        <begin position="75"/>
        <end position="102"/>
    </location>
</feature>
<dbReference type="PANTHER" id="PTHR20338">
    <property type="entry name" value="NUCLEAR RESPIRATORY FACTOR 1"/>
    <property type="match status" value="1"/>
</dbReference>
<keyword evidence="4" id="KW-0238">DNA-binding</keyword>
<evidence type="ECO:0000256" key="1">
    <source>
        <dbReference type="ARBA" id="ARBA00004123"/>
    </source>
</evidence>
<feature type="domain" description="Nuclear respiratory factor 1 NLS/DNA-binding dimerisation" evidence="8">
    <location>
        <begin position="122"/>
        <end position="332"/>
    </location>
</feature>
<keyword evidence="6" id="KW-0539">Nucleus</keyword>
<feature type="compositionally biased region" description="Polar residues" evidence="7">
    <location>
        <begin position="723"/>
        <end position="732"/>
    </location>
</feature>
<dbReference type="Pfam" id="PF10491">
    <property type="entry name" value="Nrf1_DNA-bind"/>
    <property type="match status" value="1"/>
</dbReference>
<evidence type="ECO:0000256" key="5">
    <source>
        <dbReference type="ARBA" id="ARBA00023163"/>
    </source>
</evidence>
<feature type="compositionally biased region" description="Low complexity" evidence="7">
    <location>
        <begin position="367"/>
        <end position="404"/>
    </location>
</feature>
<reference evidence="9" key="1">
    <citation type="submission" date="2018-08" db="EMBL/GenBank/DDBJ databases">
        <authorList>
            <person name="Cornetti L."/>
        </authorList>
    </citation>
    <scope>NUCLEOTIDE SEQUENCE</scope>
    <source>
        <strain evidence="9">DE-FRO-2-1</strain>
    </source>
</reference>
<organism evidence="9">
    <name type="scientific">Moina brachiata</name>
    <dbReference type="NCBI Taxonomy" id="675436"/>
    <lineage>
        <taxon>Eukaryota</taxon>
        <taxon>Metazoa</taxon>
        <taxon>Ecdysozoa</taxon>
        <taxon>Arthropoda</taxon>
        <taxon>Crustacea</taxon>
        <taxon>Branchiopoda</taxon>
        <taxon>Diplostraca</taxon>
        <taxon>Cladocera</taxon>
        <taxon>Anomopoda</taxon>
        <taxon>Moinidae</taxon>
        <taxon>Moina</taxon>
    </lineage>
</organism>
<evidence type="ECO:0000313" key="9">
    <source>
        <dbReference type="EMBL" id="SVE92890.1"/>
    </source>
</evidence>
<name>A0A4Y7NI38_9CRUS</name>
<dbReference type="GO" id="GO:0005634">
    <property type="term" value="C:nucleus"/>
    <property type="evidence" value="ECO:0007669"/>
    <property type="project" value="UniProtKB-SubCell"/>
</dbReference>
<gene>
    <name evidence="9" type="primary">EOG090X02DX</name>
</gene>
<feature type="region of interest" description="Disordered" evidence="7">
    <location>
        <begin position="73"/>
        <end position="107"/>
    </location>
</feature>
<dbReference type="EMBL" id="LR023271">
    <property type="protein sequence ID" value="SVE92890.1"/>
    <property type="molecule type" value="mRNA"/>
</dbReference>
<evidence type="ECO:0000256" key="6">
    <source>
        <dbReference type="ARBA" id="ARBA00023242"/>
    </source>
</evidence>
<feature type="compositionally biased region" description="Low complexity" evidence="7">
    <location>
        <begin position="692"/>
        <end position="706"/>
    </location>
</feature>
<comment type="subcellular location">
    <subcellularLocation>
        <location evidence="1">Nucleus</location>
    </subcellularLocation>
</comment>
<sequence>MVVKITAGHRGNLAGLAEAEAIDRENGVASLHGSEMDGESITTTVVLGQSTTGSSALASSTNLSSQVNGVTAMDQSDDEHGDASDESDSMDFDDDDDDDDGSDLVSNATLGDDITAQLAAAGPVGMAAAAAINSSKKRKRPHSFETNPSIRRRQQTRLLRKLRQTIDEYATRVGQQAIVLIATPGKPQNNFRVFGAKPLEDVVKNVKATVLQDLETALAHHAPPPAQDDPSLYELPPLVIDGIPTPVEKMTQAQLRAFIPLMLKFSTGRGKPGWGKESTRPPWWPEEVPWANVRMDARSEDDKQRVSWTHALRQIVINCYKYHGREDLLPAFSEEATEESPRSSKLVKTESESDKQGHGNEEVNANSQQQQASQSSSQQSQANSQAAQQTHQQQTVQQLLTSTSGSNGSQFTSTVVQTISNPDGTVSIIQVDPNNPIITLPDGTTAQVVAAQGMATFVPTSGLTSVSSADGVTTLTNSSDGQTVTTVDLTAVAESTIGQDGQHHILLTSEDGQTYPVSVSGMIAMPAMYQAVVANISQIQGQNDGSVQFYNTTEGSRYQVLGPLITSLQKSDSGIEDGSGSGNSGVNQNGGLNVGSLSVTPVLTLGANGTQQHILQNHDVDSIQRWHLKHCLNLDYNFLTLKFFSNGSSHQNELDSHFEGSMNISYGDNEYQATQFPNLYASTEDSVPVPQTSRSTRNTRNRASNALKRNIPPSTPQFGASKVISSPEDTQNPTPSPAPRRRGRPRKLQNSDQTNNEDENTLFSMVKNGKSSLQQVVDDWIELYKAERESGLRSIMQFFISASGCKGRITLQMQNSMEHAAIIRRMTEEFDELCYSDNIENSKQLIAL</sequence>
<keyword evidence="5" id="KW-0804">Transcription</keyword>